<evidence type="ECO:0000256" key="4">
    <source>
        <dbReference type="ARBA" id="ARBA00022989"/>
    </source>
</evidence>
<dbReference type="AlphaFoldDB" id="B0SZE5"/>
<feature type="transmembrane region" description="Helical" evidence="6">
    <location>
        <begin position="140"/>
        <end position="161"/>
    </location>
</feature>
<keyword evidence="5 6" id="KW-0472">Membrane</keyword>
<evidence type="ECO:0000256" key="6">
    <source>
        <dbReference type="SAM" id="Phobius"/>
    </source>
</evidence>
<feature type="transmembrane region" description="Helical" evidence="6">
    <location>
        <begin position="193"/>
        <end position="215"/>
    </location>
</feature>
<feature type="transmembrane region" description="Helical" evidence="6">
    <location>
        <begin position="87"/>
        <end position="105"/>
    </location>
</feature>
<dbReference type="PANTHER" id="PTHR31885:SF6">
    <property type="entry name" value="GH04784P"/>
    <property type="match status" value="1"/>
</dbReference>
<feature type="transmembrane region" description="Helical" evidence="6">
    <location>
        <begin position="64"/>
        <end position="81"/>
    </location>
</feature>
<proteinExistence type="inferred from homology"/>
<evidence type="ECO:0000256" key="5">
    <source>
        <dbReference type="ARBA" id="ARBA00023136"/>
    </source>
</evidence>
<dbReference type="GO" id="GO:0016020">
    <property type="term" value="C:membrane"/>
    <property type="evidence" value="ECO:0007669"/>
    <property type="project" value="UniProtKB-SubCell"/>
</dbReference>
<evidence type="ECO:0000313" key="7">
    <source>
        <dbReference type="EMBL" id="ABZ73474.1"/>
    </source>
</evidence>
<dbReference type="InterPro" id="IPR012506">
    <property type="entry name" value="TMEM86B-like"/>
</dbReference>
<keyword evidence="4 6" id="KW-1133">Transmembrane helix</keyword>
<dbReference type="Pfam" id="PF07947">
    <property type="entry name" value="YhhN"/>
    <property type="match status" value="1"/>
</dbReference>
<dbReference type="PANTHER" id="PTHR31885">
    <property type="entry name" value="GH04784P"/>
    <property type="match status" value="1"/>
</dbReference>
<name>B0SZE5_CAUSK</name>
<dbReference type="eggNOG" id="COG3714">
    <property type="taxonomic scope" value="Bacteria"/>
</dbReference>
<comment type="subcellular location">
    <subcellularLocation>
        <location evidence="1">Membrane</location>
        <topology evidence="1">Multi-pass membrane protein</topology>
    </subcellularLocation>
</comment>
<feature type="transmembrane region" description="Helical" evidence="6">
    <location>
        <begin position="117"/>
        <end position="134"/>
    </location>
</feature>
<dbReference type="KEGG" id="cak:Caul_4354"/>
<dbReference type="HOGENOM" id="CLU_1223716_0_0_5"/>
<comment type="similarity">
    <text evidence="2">Belongs to the TMEM86 family.</text>
</comment>
<keyword evidence="3 6" id="KW-0812">Transmembrane</keyword>
<evidence type="ECO:0000256" key="2">
    <source>
        <dbReference type="ARBA" id="ARBA00007375"/>
    </source>
</evidence>
<organism evidence="7">
    <name type="scientific">Caulobacter sp. (strain K31)</name>
    <dbReference type="NCBI Taxonomy" id="366602"/>
    <lineage>
        <taxon>Bacteria</taxon>
        <taxon>Pseudomonadati</taxon>
        <taxon>Pseudomonadota</taxon>
        <taxon>Alphaproteobacteria</taxon>
        <taxon>Caulobacterales</taxon>
        <taxon>Caulobacteraceae</taxon>
        <taxon>Caulobacter</taxon>
    </lineage>
</organism>
<evidence type="ECO:0000256" key="1">
    <source>
        <dbReference type="ARBA" id="ARBA00004141"/>
    </source>
</evidence>
<gene>
    <name evidence="7" type="ordered locus">Caul_4354</name>
</gene>
<accession>B0SZE5</accession>
<dbReference type="OrthoDB" id="7390032at2"/>
<reference evidence="7" key="1">
    <citation type="submission" date="2008-01" db="EMBL/GenBank/DDBJ databases">
        <title>Complete sequence of chromosome of Caulobacter sp. K31.</title>
        <authorList>
            <consortium name="US DOE Joint Genome Institute"/>
            <person name="Copeland A."/>
            <person name="Lucas S."/>
            <person name="Lapidus A."/>
            <person name="Barry K."/>
            <person name="Glavina del Rio T."/>
            <person name="Dalin E."/>
            <person name="Tice H."/>
            <person name="Pitluck S."/>
            <person name="Bruce D."/>
            <person name="Goodwin L."/>
            <person name="Thompson L.S."/>
            <person name="Brettin T."/>
            <person name="Detter J.C."/>
            <person name="Han C."/>
            <person name="Schmutz J."/>
            <person name="Larimer F."/>
            <person name="Land M."/>
            <person name="Hauser L."/>
            <person name="Kyrpides N."/>
            <person name="Kim E."/>
            <person name="Stephens C."/>
            <person name="Richardson P."/>
        </authorList>
    </citation>
    <scope>NUCLEOTIDE SEQUENCE [LARGE SCALE GENOMIC DNA]</scope>
    <source>
        <strain evidence="7">K31</strain>
    </source>
</reference>
<dbReference type="EMBL" id="CP000927">
    <property type="protein sequence ID" value="ABZ73474.1"/>
    <property type="molecule type" value="Genomic_DNA"/>
</dbReference>
<feature type="transmembrane region" description="Helical" evidence="6">
    <location>
        <begin position="35"/>
        <end position="52"/>
    </location>
</feature>
<sequence precursor="true">MSRSNSLSKVVLIASILAGVSYVAAWDRGLPQALELTWKGLGVGLLAVYAALNAQNPHEKRLDGWLLVAVMAFGALGDVLLGAAGLTVGALAFLAGHLVAIGLYLRNRRPSPTRSQMALAVVLVPAVVVIAFLLPADRAGAPGVALYSLGLALMAATAWLSRFPRWRVGIGALMFVVSDLLIFGRAGPLPDNFATGLAVWGLYYFGQLLICVGVVENLKTPLFPAKAGTQIPKRSG</sequence>
<evidence type="ECO:0000256" key="3">
    <source>
        <dbReference type="ARBA" id="ARBA00022692"/>
    </source>
</evidence>
<dbReference type="GO" id="GO:0016787">
    <property type="term" value="F:hydrolase activity"/>
    <property type="evidence" value="ECO:0007669"/>
    <property type="project" value="TreeGrafter"/>
</dbReference>
<dbReference type="STRING" id="366602.Caul_4354"/>
<feature type="transmembrane region" description="Helical" evidence="6">
    <location>
        <begin position="168"/>
        <end position="187"/>
    </location>
</feature>
<protein>
    <submittedName>
        <fullName evidence="7">YhhN family protein</fullName>
    </submittedName>
</protein>